<evidence type="ECO:0000313" key="6">
    <source>
        <dbReference type="EMBL" id="GAA0717469.1"/>
    </source>
</evidence>
<protein>
    <submittedName>
        <fullName evidence="6">LacI family DNA-binding transcriptional regulator</fullName>
    </submittedName>
</protein>
<evidence type="ECO:0000256" key="4">
    <source>
        <dbReference type="SAM" id="MobiDB-lite"/>
    </source>
</evidence>
<dbReference type="Proteomes" id="UP001501523">
    <property type="component" value="Unassembled WGS sequence"/>
</dbReference>
<name>A0ABN1IN36_9GAMM</name>
<dbReference type="CDD" id="cd01392">
    <property type="entry name" value="HTH_LacI"/>
    <property type="match status" value="1"/>
</dbReference>
<sequence length="368" mass="40452">MRRRHPRAGDVGYDGAKPGRQAQVNRPTIKDVARRANVSLKTVSRVINNETSVRDDTRDRVQRAIDELNYAPDQAARNLRSATSHAIGLVYDNPNPYYVISVQNGVLAACHDQGFGLQIHPCDSTVPDLADELRDLVQRTRLAGLVLAPPMSERMELIRYLAANGIRFVRIISAAEDPDDGYPCVYVDDRDAAYDITEHLIQLGHQRIGFLWGGAAHRSSPERFKGYESALKDYDIPLDKKLVIPGDYSFDDGFRGARRLFALRDRPTAIFGSNDEIAAGVLAAAKANGIDVPYELSIAGFEDSPFSKQSWPALTTAKQATEDIARHAALRLIAELKPSGSGVAPVNRGFSPQLVIRDSTARAHKPAT</sequence>
<evidence type="ECO:0000256" key="1">
    <source>
        <dbReference type="ARBA" id="ARBA00023015"/>
    </source>
</evidence>
<evidence type="ECO:0000259" key="5">
    <source>
        <dbReference type="PROSITE" id="PS50932"/>
    </source>
</evidence>
<dbReference type="Pfam" id="PF13377">
    <property type="entry name" value="Peripla_BP_3"/>
    <property type="match status" value="1"/>
</dbReference>
<accession>A0ABN1IN36</accession>
<feature type="domain" description="HTH lacI-type" evidence="5">
    <location>
        <begin position="27"/>
        <end position="81"/>
    </location>
</feature>
<evidence type="ECO:0000256" key="2">
    <source>
        <dbReference type="ARBA" id="ARBA00023125"/>
    </source>
</evidence>
<dbReference type="InterPro" id="IPR028082">
    <property type="entry name" value="Peripla_BP_I"/>
</dbReference>
<dbReference type="SUPFAM" id="SSF53822">
    <property type="entry name" value="Periplasmic binding protein-like I"/>
    <property type="match status" value="1"/>
</dbReference>
<dbReference type="Gene3D" id="1.10.260.40">
    <property type="entry name" value="lambda repressor-like DNA-binding domains"/>
    <property type="match status" value="1"/>
</dbReference>
<dbReference type="PRINTS" id="PR00036">
    <property type="entry name" value="HTHLACI"/>
</dbReference>
<keyword evidence="3" id="KW-0804">Transcription</keyword>
<dbReference type="PANTHER" id="PTHR30146">
    <property type="entry name" value="LACI-RELATED TRANSCRIPTIONAL REPRESSOR"/>
    <property type="match status" value="1"/>
</dbReference>
<dbReference type="SMART" id="SM00354">
    <property type="entry name" value="HTH_LACI"/>
    <property type="match status" value="1"/>
</dbReference>
<reference evidence="6 7" key="1">
    <citation type="journal article" date="2019" name="Int. J. Syst. Evol. Microbiol.">
        <title>The Global Catalogue of Microorganisms (GCM) 10K type strain sequencing project: providing services to taxonomists for standard genome sequencing and annotation.</title>
        <authorList>
            <consortium name="The Broad Institute Genomics Platform"/>
            <consortium name="The Broad Institute Genome Sequencing Center for Infectious Disease"/>
            <person name="Wu L."/>
            <person name="Ma J."/>
        </authorList>
    </citation>
    <scope>NUCLEOTIDE SEQUENCE [LARGE SCALE GENOMIC DNA]</scope>
    <source>
        <strain evidence="6 7">JCM 15421</strain>
    </source>
</reference>
<dbReference type="InterPro" id="IPR046335">
    <property type="entry name" value="LacI/GalR-like_sensor"/>
</dbReference>
<keyword evidence="1" id="KW-0805">Transcription regulation</keyword>
<dbReference type="PANTHER" id="PTHR30146:SF153">
    <property type="entry name" value="LACTOSE OPERON REPRESSOR"/>
    <property type="match status" value="1"/>
</dbReference>
<organism evidence="6 7">
    <name type="scientific">Dokdonella soli</name>
    <dbReference type="NCBI Taxonomy" id="529810"/>
    <lineage>
        <taxon>Bacteria</taxon>
        <taxon>Pseudomonadati</taxon>
        <taxon>Pseudomonadota</taxon>
        <taxon>Gammaproteobacteria</taxon>
        <taxon>Lysobacterales</taxon>
        <taxon>Rhodanobacteraceae</taxon>
        <taxon>Dokdonella</taxon>
    </lineage>
</organism>
<dbReference type="InterPro" id="IPR010982">
    <property type="entry name" value="Lambda_DNA-bd_dom_sf"/>
</dbReference>
<evidence type="ECO:0000313" key="7">
    <source>
        <dbReference type="Proteomes" id="UP001501523"/>
    </source>
</evidence>
<dbReference type="PROSITE" id="PS00356">
    <property type="entry name" value="HTH_LACI_1"/>
    <property type="match status" value="1"/>
</dbReference>
<evidence type="ECO:0000256" key="3">
    <source>
        <dbReference type="ARBA" id="ARBA00023163"/>
    </source>
</evidence>
<comment type="caution">
    <text evidence="6">The sequence shown here is derived from an EMBL/GenBank/DDBJ whole genome shotgun (WGS) entry which is preliminary data.</text>
</comment>
<dbReference type="PROSITE" id="PS50932">
    <property type="entry name" value="HTH_LACI_2"/>
    <property type="match status" value="1"/>
</dbReference>
<keyword evidence="2 6" id="KW-0238">DNA-binding</keyword>
<dbReference type="CDD" id="cd01545">
    <property type="entry name" value="PBP1_SalR"/>
    <property type="match status" value="1"/>
</dbReference>
<dbReference type="SUPFAM" id="SSF47413">
    <property type="entry name" value="lambda repressor-like DNA-binding domains"/>
    <property type="match status" value="1"/>
</dbReference>
<proteinExistence type="predicted"/>
<keyword evidence="7" id="KW-1185">Reference proteome</keyword>
<dbReference type="GO" id="GO:0003677">
    <property type="term" value="F:DNA binding"/>
    <property type="evidence" value="ECO:0007669"/>
    <property type="project" value="UniProtKB-KW"/>
</dbReference>
<dbReference type="EMBL" id="BAAAEU010000015">
    <property type="protein sequence ID" value="GAA0717469.1"/>
    <property type="molecule type" value="Genomic_DNA"/>
</dbReference>
<feature type="region of interest" description="Disordered" evidence="4">
    <location>
        <begin position="1"/>
        <end position="25"/>
    </location>
</feature>
<dbReference type="Pfam" id="PF00356">
    <property type="entry name" value="LacI"/>
    <property type="match status" value="1"/>
</dbReference>
<dbReference type="Gene3D" id="3.40.50.2300">
    <property type="match status" value="2"/>
</dbReference>
<gene>
    <name evidence="6" type="ORF">GCM10009105_24510</name>
</gene>
<dbReference type="InterPro" id="IPR000843">
    <property type="entry name" value="HTH_LacI"/>
</dbReference>